<dbReference type="Proteomes" id="UP001239111">
    <property type="component" value="Chromosome 2"/>
</dbReference>
<organism evidence="1 2">
    <name type="scientific">Eretmocerus hayati</name>
    <dbReference type="NCBI Taxonomy" id="131215"/>
    <lineage>
        <taxon>Eukaryota</taxon>
        <taxon>Metazoa</taxon>
        <taxon>Ecdysozoa</taxon>
        <taxon>Arthropoda</taxon>
        <taxon>Hexapoda</taxon>
        <taxon>Insecta</taxon>
        <taxon>Pterygota</taxon>
        <taxon>Neoptera</taxon>
        <taxon>Endopterygota</taxon>
        <taxon>Hymenoptera</taxon>
        <taxon>Apocrita</taxon>
        <taxon>Proctotrupomorpha</taxon>
        <taxon>Chalcidoidea</taxon>
        <taxon>Aphelinidae</taxon>
        <taxon>Aphelininae</taxon>
        <taxon>Eretmocerus</taxon>
    </lineage>
</organism>
<sequence>MKNTFTDFEIDFEIGLTDFDDEFEDNHMTGGARLNNVKNIQSKDSSSTICHEELEQGTKQKVGDLTKKKTMEDLKKKLKRLSNIELEYPRRNLDKVHANKQFIIEFMDFLRSLDKRLMIKFNLLIIDHLEM</sequence>
<protein>
    <submittedName>
        <fullName evidence="1">Uncharacterized protein</fullName>
    </submittedName>
</protein>
<keyword evidence="2" id="KW-1185">Reference proteome</keyword>
<proteinExistence type="predicted"/>
<comment type="caution">
    <text evidence="1">The sequence shown here is derived from an EMBL/GenBank/DDBJ whole genome shotgun (WGS) entry which is preliminary data.</text>
</comment>
<dbReference type="EMBL" id="CM056742">
    <property type="protein sequence ID" value="KAJ8677549.1"/>
    <property type="molecule type" value="Genomic_DNA"/>
</dbReference>
<evidence type="ECO:0000313" key="2">
    <source>
        <dbReference type="Proteomes" id="UP001239111"/>
    </source>
</evidence>
<gene>
    <name evidence="1" type="ORF">QAD02_013336</name>
</gene>
<reference evidence="1" key="1">
    <citation type="submission" date="2023-04" db="EMBL/GenBank/DDBJ databases">
        <title>A chromosome-level genome assembly of the parasitoid wasp Eretmocerus hayati.</title>
        <authorList>
            <person name="Zhong Y."/>
            <person name="Liu S."/>
            <person name="Liu Y."/>
        </authorList>
    </citation>
    <scope>NUCLEOTIDE SEQUENCE</scope>
    <source>
        <strain evidence="1">ZJU_SS_LIU_2023</strain>
    </source>
</reference>
<accession>A0ACC2P2K1</accession>
<evidence type="ECO:0000313" key="1">
    <source>
        <dbReference type="EMBL" id="KAJ8677549.1"/>
    </source>
</evidence>
<name>A0ACC2P2K1_9HYME</name>